<comment type="caution">
    <text evidence="4">The sequence shown here is derived from an EMBL/GenBank/DDBJ whole genome shotgun (WGS) entry which is preliminary data.</text>
</comment>
<evidence type="ECO:0000256" key="2">
    <source>
        <dbReference type="ARBA" id="ARBA00022490"/>
    </source>
</evidence>
<accession>A0A8H7RMY2</accession>
<dbReference type="InterPro" id="IPR004861">
    <property type="entry name" value="Siw14-like"/>
</dbReference>
<keyword evidence="2" id="KW-0963">Cytoplasm</keyword>
<dbReference type="Proteomes" id="UP000603453">
    <property type="component" value="Unassembled WGS sequence"/>
</dbReference>
<keyword evidence="3" id="KW-0378">Hydrolase</keyword>
<evidence type="ECO:0000256" key="3">
    <source>
        <dbReference type="ARBA" id="ARBA00022801"/>
    </source>
</evidence>
<dbReference type="PANTHER" id="PTHR31126">
    <property type="entry name" value="TYROSINE-PROTEIN PHOSPHATASE"/>
    <property type="match status" value="1"/>
</dbReference>
<dbReference type="InterPro" id="IPR029021">
    <property type="entry name" value="Prot-tyrosine_phosphatase-like"/>
</dbReference>
<evidence type="ECO:0008006" key="6">
    <source>
        <dbReference type="Google" id="ProtNLM"/>
    </source>
</evidence>
<dbReference type="Pfam" id="PF03162">
    <property type="entry name" value="Y_phosphatase2"/>
    <property type="match status" value="1"/>
</dbReference>
<reference evidence="4" key="1">
    <citation type="submission" date="2020-12" db="EMBL/GenBank/DDBJ databases">
        <title>Metabolic potential, ecology and presence of endohyphal bacteria is reflected in genomic diversity of Mucoromycotina.</title>
        <authorList>
            <person name="Muszewska A."/>
            <person name="Okrasinska A."/>
            <person name="Steczkiewicz K."/>
            <person name="Drgas O."/>
            <person name="Orlowska M."/>
            <person name="Perlinska-Lenart U."/>
            <person name="Aleksandrzak-Piekarczyk T."/>
            <person name="Szatraj K."/>
            <person name="Zielenkiewicz U."/>
            <person name="Pilsyk S."/>
            <person name="Malc E."/>
            <person name="Mieczkowski P."/>
            <person name="Kruszewska J.S."/>
            <person name="Biernat P."/>
            <person name="Pawlowska J."/>
        </authorList>
    </citation>
    <scope>NUCLEOTIDE SEQUENCE</scope>
    <source>
        <strain evidence="4">WA0000017839</strain>
    </source>
</reference>
<comment type="subcellular location">
    <subcellularLocation>
        <location evidence="1">Cytoplasm</location>
    </subcellularLocation>
</comment>
<dbReference type="AlphaFoldDB" id="A0A8H7RMY2"/>
<keyword evidence="5" id="KW-1185">Reference proteome</keyword>
<gene>
    <name evidence="4" type="ORF">INT47_000602</name>
</gene>
<dbReference type="EMBL" id="JAEPRD010000005">
    <property type="protein sequence ID" value="KAG2212626.1"/>
    <property type="molecule type" value="Genomic_DNA"/>
</dbReference>
<name>A0A8H7RMY2_9FUNG</name>
<dbReference type="GO" id="GO:0005737">
    <property type="term" value="C:cytoplasm"/>
    <property type="evidence" value="ECO:0007669"/>
    <property type="project" value="UniProtKB-SubCell"/>
</dbReference>
<dbReference type="PANTHER" id="PTHR31126:SF18">
    <property type="entry name" value="PROTEIN-TYROSINE-PHOSPHATASE"/>
    <property type="match status" value="1"/>
</dbReference>
<dbReference type="SUPFAM" id="SSF52799">
    <property type="entry name" value="(Phosphotyrosine protein) phosphatases II"/>
    <property type="match status" value="1"/>
</dbReference>
<dbReference type="FunFam" id="3.90.190.10:FF:000035">
    <property type="entry name" value="Tyrosine phosphatase, putative"/>
    <property type="match status" value="1"/>
</dbReference>
<dbReference type="OrthoDB" id="6375174at2759"/>
<sequence>MGANNLNLVNPPEQFGIVAPGIYRSDMLQQPHFTYLKQFGFKTLVMLSPELPNRVTSNFIEEGDIKLVHVGMATWKPTQPSTWRPVSEELIKEGLELILDVDTHPILIMCTSGIHETGTLVGCLRKLEGWNFSSIVTEYRSYAGTKARYVNEQFIELFDLDLVTLPLQLPAWFIDQQKMLADEEEDLRQQLKEPKNE</sequence>
<dbReference type="InterPro" id="IPR020428">
    <property type="entry name" value="PFA-DSPs"/>
</dbReference>
<dbReference type="GO" id="GO:0016791">
    <property type="term" value="F:phosphatase activity"/>
    <property type="evidence" value="ECO:0007669"/>
    <property type="project" value="InterPro"/>
</dbReference>
<proteinExistence type="predicted"/>
<dbReference type="PRINTS" id="PR01911">
    <property type="entry name" value="PFDSPHPHTASE"/>
</dbReference>
<evidence type="ECO:0000313" key="4">
    <source>
        <dbReference type="EMBL" id="KAG2212626.1"/>
    </source>
</evidence>
<organism evidence="4 5">
    <name type="scientific">Mucor saturninus</name>
    <dbReference type="NCBI Taxonomy" id="64648"/>
    <lineage>
        <taxon>Eukaryota</taxon>
        <taxon>Fungi</taxon>
        <taxon>Fungi incertae sedis</taxon>
        <taxon>Mucoromycota</taxon>
        <taxon>Mucoromycotina</taxon>
        <taxon>Mucoromycetes</taxon>
        <taxon>Mucorales</taxon>
        <taxon>Mucorineae</taxon>
        <taxon>Mucoraceae</taxon>
        <taxon>Mucor</taxon>
    </lineage>
</organism>
<evidence type="ECO:0000313" key="5">
    <source>
        <dbReference type="Proteomes" id="UP000603453"/>
    </source>
</evidence>
<dbReference type="Gene3D" id="3.90.190.10">
    <property type="entry name" value="Protein tyrosine phosphatase superfamily"/>
    <property type="match status" value="1"/>
</dbReference>
<evidence type="ECO:0000256" key="1">
    <source>
        <dbReference type="ARBA" id="ARBA00004496"/>
    </source>
</evidence>
<dbReference type="CDD" id="cd14501">
    <property type="entry name" value="PFA-DSP"/>
    <property type="match status" value="1"/>
</dbReference>
<protein>
    <recommendedName>
        <fullName evidence="6">Protein-tyrosine phosphatase</fullName>
    </recommendedName>
</protein>